<comment type="function">
    <text evidence="1">Potential calcium sensor.</text>
</comment>
<accession>A0A5J5BUX4</accession>
<sequence>MSNLSFLEFQYNFSKIKFLRKPTLMLSSGDRQDSGVPVYQVDQNEIKQYTRTVGLKTMDIQSAFQTFDLDGDGKISAEEVFDLLRRLGEKCSLPDCRRMVKGVDTNEDGVIDMDEFMTMMTRTMRLC</sequence>
<dbReference type="Pfam" id="PF13499">
    <property type="entry name" value="EF-hand_7"/>
    <property type="match status" value="1"/>
</dbReference>
<keyword evidence="2" id="KW-0479">Metal-binding</keyword>
<evidence type="ECO:0000256" key="4">
    <source>
        <dbReference type="ARBA" id="ARBA00022837"/>
    </source>
</evidence>
<keyword evidence="7" id="KW-1185">Reference proteome</keyword>
<dbReference type="PROSITE" id="PS50222">
    <property type="entry name" value="EF_HAND_2"/>
    <property type="match status" value="2"/>
</dbReference>
<keyword evidence="3" id="KW-0677">Repeat</keyword>
<evidence type="ECO:0000256" key="2">
    <source>
        <dbReference type="ARBA" id="ARBA00022723"/>
    </source>
</evidence>
<organism evidence="6 7">
    <name type="scientific">Nyssa sinensis</name>
    <dbReference type="NCBI Taxonomy" id="561372"/>
    <lineage>
        <taxon>Eukaryota</taxon>
        <taxon>Viridiplantae</taxon>
        <taxon>Streptophyta</taxon>
        <taxon>Embryophyta</taxon>
        <taxon>Tracheophyta</taxon>
        <taxon>Spermatophyta</taxon>
        <taxon>Magnoliopsida</taxon>
        <taxon>eudicotyledons</taxon>
        <taxon>Gunneridae</taxon>
        <taxon>Pentapetalae</taxon>
        <taxon>asterids</taxon>
        <taxon>Cornales</taxon>
        <taxon>Nyssaceae</taxon>
        <taxon>Nyssa</taxon>
    </lineage>
</organism>
<keyword evidence="4" id="KW-0106">Calcium</keyword>
<dbReference type="AlphaFoldDB" id="A0A5J5BUX4"/>
<dbReference type="InterPro" id="IPR039647">
    <property type="entry name" value="EF_hand_pair_protein_CML-like"/>
</dbReference>
<dbReference type="InterPro" id="IPR011992">
    <property type="entry name" value="EF-hand-dom_pair"/>
</dbReference>
<dbReference type="PROSITE" id="PS00018">
    <property type="entry name" value="EF_HAND_1"/>
    <property type="match status" value="2"/>
</dbReference>
<dbReference type="Gene3D" id="1.10.238.10">
    <property type="entry name" value="EF-hand"/>
    <property type="match status" value="1"/>
</dbReference>
<evidence type="ECO:0000259" key="5">
    <source>
        <dbReference type="PROSITE" id="PS50222"/>
    </source>
</evidence>
<dbReference type="SUPFAM" id="SSF47473">
    <property type="entry name" value="EF-hand"/>
    <property type="match status" value="1"/>
</dbReference>
<evidence type="ECO:0000256" key="1">
    <source>
        <dbReference type="ARBA" id="ARBA00003291"/>
    </source>
</evidence>
<dbReference type="GO" id="GO:0005509">
    <property type="term" value="F:calcium ion binding"/>
    <property type="evidence" value="ECO:0007669"/>
    <property type="project" value="InterPro"/>
</dbReference>
<feature type="domain" description="EF-hand" evidence="5">
    <location>
        <begin position="55"/>
        <end position="90"/>
    </location>
</feature>
<evidence type="ECO:0000313" key="7">
    <source>
        <dbReference type="Proteomes" id="UP000325577"/>
    </source>
</evidence>
<dbReference type="CDD" id="cd00051">
    <property type="entry name" value="EFh"/>
    <property type="match status" value="1"/>
</dbReference>
<evidence type="ECO:0000256" key="3">
    <source>
        <dbReference type="ARBA" id="ARBA00022737"/>
    </source>
</evidence>
<reference evidence="6 7" key="1">
    <citation type="submission" date="2019-09" db="EMBL/GenBank/DDBJ databases">
        <title>A chromosome-level genome assembly of the Chinese tupelo Nyssa sinensis.</title>
        <authorList>
            <person name="Yang X."/>
            <person name="Kang M."/>
            <person name="Yang Y."/>
            <person name="Xiong H."/>
            <person name="Wang M."/>
            <person name="Zhang Z."/>
            <person name="Wang Z."/>
            <person name="Wu H."/>
            <person name="Ma T."/>
            <person name="Liu J."/>
            <person name="Xi Z."/>
        </authorList>
    </citation>
    <scope>NUCLEOTIDE SEQUENCE [LARGE SCALE GENOMIC DNA]</scope>
    <source>
        <strain evidence="6">J267</strain>
        <tissue evidence="6">Leaf</tissue>
    </source>
</reference>
<dbReference type="GO" id="GO:0005737">
    <property type="term" value="C:cytoplasm"/>
    <property type="evidence" value="ECO:0007669"/>
    <property type="project" value="UniProtKB-ARBA"/>
</dbReference>
<dbReference type="InterPro" id="IPR002048">
    <property type="entry name" value="EF_hand_dom"/>
</dbReference>
<proteinExistence type="predicted"/>
<dbReference type="EMBL" id="CM018033">
    <property type="protein sequence ID" value="KAA8545880.1"/>
    <property type="molecule type" value="Genomic_DNA"/>
</dbReference>
<dbReference type="PANTHER" id="PTHR10891">
    <property type="entry name" value="EF-HAND CALCIUM-BINDING DOMAIN CONTAINING PROTEIN"/>
    <property type="match status" value="1"/>
</dbReference>
<feature type="domain" description="EF-hand" evidence="5">
    <location>
        <begin position="91"/>
        <end position="126"/>
    </location>
</feature>
<dbReference type="OrthoDB" id="26525at2759"/>
<dbReference type="InterPro" id="IPR018247">
    <property type="entry name" value="EF_Hand_1_Ca_BS"/>
</dbReference>
<dbReference type="SMART" id="SM00054">
    <property type="entry name" value="EFh"/>
    <property type="match status" value="2"/>
</dbReference>
<dbReference type="FunFam" id="1.10.238.10:FF:000089">
    <property type="entry name" value="calmodulin-like protein 3"/>
    <property type="match status" value="1"/>
</dbReference>
<dbReference type="Proteomes" id="UP000325577">
    <property type="component" value="Linkage Group LG10"/>
</dbReference>
<evidence type="ECO:0000313" key="6">
    <source>
        <dbReference type="EMBL" id="KAA8545880.1"/>
    </source>
</evidence>
<protein>
    <recommendedName>
        <fullName evidence="5">EF-hand domain-containing protein</fullName>
    </recommendedName>
</protein>
<name>A0A5J5BUX4_9ASTE</name>
<gene>
    <name evidence="6" type="ORF">F0562_020669</name>
</gene>